<accession>A0A081BW44</accession>
<keyword evidence="5 7" id="KW-1133">Transmembrane helix</keyword>
<dbReference type="InterPro" id="IPR000515">
    <property type="entry name" value="MetI-like"/>
</dbReference>
<dbReference type="InterPro" id="IPR035906">
    <property type="entry name" value="MetI-like_sf"/>
</dbReference>
<feature type="transmembrane region" description="Helical" evidence="7">
    <location>
        <begin position="15"/>
        <end position="36"/>
    </location>
</feature>
<feature type="transmembrane region" description="Helical" evidence="7">
    <location>
        <begin position="153"/>
        <end position="173"/>
    </location>
</feature>
<feature type="transmembrane region" description="Helical" evidence="7">
    <location>
        <begin position="216"/>
        <end position="236"/>
    </location>
</feature>
<keyword evidence="3" id="KW-1003">Cell membrane</keyword>
<dbReference type="AlphaFoldDB" id="A0A081BW44"/>
<proteinExistence type="inferred from homology"/>
<evidence type="ECO:0000256" key="2">
    <source>
        <dbReference type="ARBA" id="ARBA00022448"/>
    </source>
</evidence>
<dbReference type="GO" id="GO:0055085">
    <property type="term" value="P:transmembrane transport"/>
    <property type="evidence" value="ECO:0007669"/>
    <property type="project" value="InterPro"/>
</dbReference>
<feature type="transmembrane region" description="Helical" evidence="7">
    <location>
        <begin position="275"/>
        <end position="292"/>
    </location>
</feature>
<dbReference type="PANTHER" id="PTHR43005">
    <property type="entry name" value="BLR7065 PROTEIN"/>
    <property type="match status" value="1"/>
</dbReference>
<dbReference type="SUPFAM" id="SSF161098">
    <property type="entry name" value="MetI-like"/>
    <property type="match status" value="1"/>
</dbReference>
<dbReference type="CDD" id="cd06261">
    <property type="entry name" value="TM_PBP2"/>
    <property type="match status" value="1"/>
</dbReference>
<reference evidence="9" key="1">
    <citation type="journal article" date="2015" name="PeerJ">
        <title>First genomic representation of candidate bacterial phylum KSB3 points to enhanced environmental sensing as a trigger of wastewater bulking.</title>
        <authorList>
            <person name="Sekiguchi Y."/>
            <person name="Ohashi A."/>
            <person name="Parks D.H."/>
            <person name="Yamauchi T."/>
            <person name="Tyson G.W."/>
            <person name="Hugenholtz P."/>
        </authorList>
    </citation>
    <scope>NUCLEOTIDE SEQUENCE [LARGE SCALE GENOMIC DNA]</scope>
</reference>
<evidence type="ECO:0000256" key="7">
    <source>
        <dbReference type="RuleBase" id="RU363032"/>
    </source>
</evidence>
<sequence>MKNRVSRWLNNEQHLAYSILIPGCALVLVFAYLPAIQSLRFSFLRYNIKMPGAVKFIGLENYQKILADAVFWQTVGRVIYFMTVGGLLVMLLALGMALVLNQEFPGRALLRTLVILPWAIPPVVNGFLWKWILNGDYGALNGLLYQLGLIQEYQFWMANALAALSFAVMTFVWRYTPFITILFLGVLQSIPGELYEQATVDGAGALRRFWYITLPMLSNVGAIAIILTLIAAFTVFDDIVTLTGSYPTFYDATKTPMIYNYEMTFGMGRFGRGSAMAYLIGLLLFALTFFYIRMSLKKED</sequence>
<evidence type="ECO:0000259" key="8">
    <source>
        <dbReference type="PROSITE" id="PS50928"/>
    </source>
</evidence>
<evidence type="ECO:0000256" key="3">
    <source>
        <dbReference type="ARBA" id="ARBA00022475"/>
    </source>
</evidence>
<organism evidence="9">
    <name type="scientific">Vecturithrix granuli</name>
    <dbReference type="NCBI Taxonomy" id="1499967"/>
    <lineage>
        <taxon>Bacteria</taxon>
        <taxon>Candidatus Moduliflexota</taxon>
        <taxon>Candidatus Vecturitrichia</taxon>
        <taxon>Candidatus Vecturitrichales</taxon>
        <taxon>Candidatus Vecturitrichaceae</taxon>
        <taxon>Candidatus Vecturithrix</taxon>
    </lineage>
</organism>
<evidence type="ECO:0000256" key="4">
    <source>
        <dbReference type="ARBA" id="ARBA00022692"/>
    </source>
</evidence>
<feature type="domain" description="ABC transmembrane type-1" evidence="8">
    <location>
        <begin position="75"/>
        <end position="291"/>
    </location>
</feature>
<dbReference type="HOGENOM" id="CLU_016047_0_3_0"/>
<dbReference type="STRING" id="1499967.U27_03511"/>
<keyword evidence="4 7" id="KW-0812">Transmembrane</keyword>
<comment type="similarity">
    <text evidence="7">Belongs to the binding-protein-dependent transport system permease family.</text>
</comment>
<feature type="transmembrane region" description="Helical" evidence="7">
    <location>
        <begin position="112"/>
        <end position="133"/>
    </location>
</feature>
<evidence type="ECO:0000256" key="1">
    <source>
        <dbReference type="ARBA" id="ARBA00004651"/>
    </source>
</evidence>
<name>A0A081BW44_VECG1</name>
<dbReference type="eggNOG" id="COG1175">
    <property type="taxonomic scope" value="Bacteria"/>
</dbReference>
<dbReference type="PANTHER" id="PTHR43005:SF1">
    <property type="entry name" value="SPERMIDINE_PUTRESCINE TRANSPORT SYSTEM PERMEASE PROTEIN"/>
    <property type="match status" value="1"/>
</dbReference>
<keyword evidence="10" id="KW-1185">Reference proteome</keyword>
<keyword evidence="2 7" id="KW-0813">Transport</keyword>
<evidence type="ECO:0000313" key="10">
    <source>
        <dbReference type="Proteomes" id="UP000030661"/>
    </source>
</evidence>
<dbReference type="Proteomes" id="UP000030661">
    <property type="component" value="Unassembled WGS sequence"/>
</dbReference>
<dbReference type="PROSITE" id="PS50928">
    <property type="entry name" value="ABC_TM1"/>
    <property type="match status" value="1"/>
</dbReference>
<keyword evidence="6 7" id="KW-0472">Membrane</keyword>
<evidence type="ECO:0000256" key="6">
    <source>
        <dbReference type="ARBA" id="ARBA00023136"/>
    </source>
</evidence>
<dbReference type="Gene3D" id="1.10.3720.10">
    <property type="entry name" value="MetI-like"/>
    <property type="match status" value="1"/>
</dbReference>
<comment type="subcellular location">
    <subcellularLocation>
        <location evidence="1 7">Cell membrane</location>
        <topology evidence="1 7">Multi-pass membrane protein</topology>
    </subcellularLocation>
</comment>
<dbReference type="Pfam" id="PF00528">
    <property type="entry name" value="BPD_transp_1"/>
    <property type="match status" value="1"/>
</dbReference>
<dbReference type="GO" id="GO:0005886">
    <property type="term" value="C:plasma membrane"/>
    <property type="evidence" value="ECO:0007669"/>
    <property type="project" value="UniProtKB-SubCell"/>
</dbReference>
<evidence type="ECO:0000313" key="9">
    <source>
        <dbReference type="EMBL" id="GAK56549.1"/>
    </source>
</evidence>
<protein>
    <submittedName>
        <fullName evidence="9">Binding-protein-dependent transport systems inner membrane component</fullName>
    </submittedName>
</protein>
<feature type="transmembrane region" description="Helical" evidence="7">
    <location>
        <begin position="78"/>
        <end position="100"/>
    </location>
</feature>
<dbReference type="EMBL" id="DF820464">
    <property type="protein sequence ID" value="GAK56549.1"/>
    <property type="molecule type" value="Genomic_DNA"/>
</dbReference>
<gene>
    <name evidence="9" type="ORF">U27_03511</name>
</gene>
<evidence type="ECO:0000256" key="5">
    <source>
        <dbReference type="ARBA" id="ARBA00022989"/>
    </source>
</evidence>